<evidence type="ECO:0000313" key="3">
    <source>
        <dbReference type="Proteomes" id="UP000298652"/>
    </source>
</evidence>
<dbReference type="Gramene" id="TKW05524">
    <property type="protein sequence ID" value="TKW05524"/>
    <property type="gene ID" value="SEVIR_7G181900v2"/>
</dbReference>
<proteinExistence type="predicted"/>
<keyword evidence="3" id="KW-1185">Reference proteome</keyword>
<accession>A0A4U6TVF1</accession>
<feature type="region of interest" description="Disordered" evidence="1">
    <location>
        <begin position="171"/>
        <end position="195"/>
    </location>
</feature>
<reference evidence="2" key="1">
    <citation type="submission" date="2019-03" db="EMBL/GenBank/DDBJ databases">
        <title>WGS assembly of Setaria viridis.</title>
        <authorList>
            <person name="Huang P."/>
            <person name="Jenkins J."/>
            <person name="Grimwood J."/>
            <person name="Barry K."/>
            <person name="Healey A."/>
            <person name="Mamidi S."/>
            <person name="Sreedasyam A."/>
            <person name="Shu S."/>
            <person name="Feldman M."/>
            <person name="Wu J."/>
            <person name="Yu Y."/>
            <person name="Chen C."/>
            <person name="Johnson J."/>
            <person name="Rokhsar D."/>
            <person name="Baxter I."/>
            <person name="Schmutz J."/>
            <person name="Brutnell T."/>
            <person name="Kellogg E."/>
        </authorList>
    </citation>
    <scope>NUCLEOTIDE SEQUENCE [LARGE SCALE GENOMIC DNA]</scope>
</reference>
<evidence type="ECO:0000313" key="2">
    <source>
        <dbReference type="EMBL" id="TKW05524.1"/>
    </source>
</evidence>
<evidence type="ECO:0000256" key="1">
    <source>
        <dbReference type="SAM" id="MobiDB-lite"/>
    </source>
</evidence>
<dbReference type="OMA" id="QWPDAVH"/>
<name>A0A4U6TVF1_SETVI</name>
<gene>
    <name evidence="2" type="ORF">SEVIR_7G181900v2</name>
</gene>
<dbReference type="AlphaFoldDB" id="A0A4U6TVF1"/>
<feature type="compositionally biased region" description="Basic and acidic residues" evidence="1">
    <location>
        <begin position="413"/>
        <end position="426"/>
    </location>
</feature>
<feature type="region of interest" description="Disordered" evidence="1">
    <location>
        <begin position="392"/>
        <end position="431"/>
    </location>
</feature>
<organism evidence="2 3">
    <name type="scientific">Setaria viridis</name>
    <name type="common">Green bristlegrass</name>
    <name type="synonym">Setaria italica subsp. viridis</name>
    <dbReference type="NCBI Taxonomy" id="4556"/>
    <lineage>
        <taxon>Eukaryota</taxon>
        <taxon>Viridiplantae</taxon>
        <taxon>Streptophyta</taxon>
        <taxon>Embryophyta</taxon>
        <taxon>Tracheophyta</taxon>
        <taxon>Spermatophyta</taxon>
        <taxon>Magnoliopsida</taxon>
        <taxon>Liliopsida</taxon>
        <taxon>Poales</taxon>
        <taxon>Poaceae</taxon>
        <taxon>PACMAD clade</taxon>
        <taxon>Panicoideae</taxon>
        <taxon>Panicodae</taxon>
        <taxon>Paniceae</taxon>
        <taxon>Cenchrinae</taxon>
        <taxon>Setaria</taxon>
    </lineage>
</organism>
<protein>
    <submittedName>
        <fullName evidence="2">Uncharacterized protein</fullName>
    </submittedName>
</protein>
<dbReference type="Proteomes" id="UP000298652">
    <property type="component" value="Chromosome 7"/>
</dbReference>
<dbReference type="EMBL" id="CM016558">
    <property type="protein sequence ID" value="TKW05524.1"/>
    <property type="molecule type" value="Genomic_DNA"/>
</dbReference>
<sequence length="512" mass="55031">MSLPPPLLSFRSLIHQHLQCLLHLFHPHLGLGLRFAAAGAKCGEDIFGWLCHADGHPNAKHVHDEPLVDKLLGEKGPGGHGHAGGDGLKSRAPATVRHEAADGRVGQDGHLGRPPTHHQALAARHAISVGVLAEPLLDIAGQGVGALDEPEDRRGARDQSHAELHELRRRHAPAAAEAHVHHGPGLLGVQPLHAPPRVTRRGLRIETPRAAKRDGPDGEHLLAVAGGLREERRGAALQLLEGVHDDAVRGHVKLPHPLQCLAADGGGRQEVRRQLPGRQPAPELRKGGDVERLVVRRGRLVRPVLVQVLDAEQREGAEPVEDVARHAELARQAQRPRLAHPGDDAARLPAGRLMEAVPRHGLAVPLVGHEEAGHVGGGPEQVQPLAALGQAGVRGRERDRGDRDRGAGAVDAAPRDRGVDGRRDDGDLGPVRGEEAAEVQCGFARCVRIHGMRMSLVLVQRQCQHDRCTCTTTGRRRNGTSHLVAKLLRKKMVCSYSRAELSIVHSGREGNC</sequence>
<feature type="compositionally biased region" description="Basic and acidic residues" evidence="1">
    <location>
        <begin position="394"/>
        <end position="406"/>
    </location>
</feature>